<evidence type="ECO:0000256" key="7">
    <source>
        <dbReference type="RuleBase" id="RU000461"/>
    </source>
</evidence>
<dbReference type="OrthoDB" id="1470350at2759"/>
<dbReference type="PANTHER" id="PTHR24305:SF223">
    <property type="entry name" value="CYTOCHROME P450-DIT2"/>
    <property type="match status" value="1"/>
</dbReference>
<gene>
    <name evidence="9" type="ORF">C2857_007266</name>
</gene>
<evidence type="ECO:0000256" key="8">
    <source>
        <dbReference type="SAM" id="MobiDB-lite"/>
    </source>
</evidence>
<keyword evidence="7" id="KW-0503">Monooxygenase</keyword>
<dbReference type="PROSITE" id="PS00086">
    <property type="entry name" value="CYTOCHROME_P450"/>
    <property type="match status" value="1"/>
</dbReference>
<dbReference type="InterPro" id="IPR036396">
    <property type="entry name" value="Cyt_P450_sf"/>
</dbReference>
<evidence type="ECO:0000313" key="9">
    <source>
        <dbReference type="EMBL" id="QPG98111.1"/>
    </source>
</evidence>
<evidence type="ECO:0000313" key="10">
    <source>
        <dbReference type="Proteomes" id="UP000594364"/>
    </source>
</evidence>
<proteinExistence type="inferred from homology"/>
<sequence>MLQKVLLVLGAAFAYAVFSFISGLQRNIAIAKTTNLPYVVVPCDQLARHWLVLGHAYARILQFLPKSWWDNWLDLMVPDSSYRLDFERFTRHGDVFLFVSSSSITVQVANAEAIRQIITQREKFPKPCQIYSMLRQFGENVVTTEGAVWKAHRKATSATFNETNSALVFREIIVQTNGMIGTWVDSLGKRDEPLTTVSADITRLTINVISYVGFGLRLLWPGQSLAPGSDAAAAKYASLDAPKGHSLSFVDTLVQLLNNILMLMLLPRWLLRILPFRNTRIAAAAYQDYVKYMDEMLDERIEAVKRGSRAEEGMDLLGALAEGSFGSGQQDEIRDAKRPIKAPALTRDEILGNAFIMFVAGHETSANTIHFTLINLAANPAAQRRIQKDIDELVGDSDCSSWNYEGLMGPMATSAIGACMNETLRIIPPGPAIPKQVTTHSNQTLNIEGRECMLPKGSLIMMHALKAQEDPRHWPYEESSLRPGHDDLRDYKPERWFETQPGPRGQSRDNDKDDEEATDGRSESPKSESGSGGDDSEDKVDGGGRPSERNAPPFFRPRRGAYLPFSDGSRSCVGRRVAQVEIMTFLLVLFQRYSIELATDEWASEDEVQRLGRDARADLYRKAQASSRRTLGQAESVITLGLQGKTVPMRLVRRGEEKYVNWMA</sequence>
<keyword evidence="7" id="KW-0560">Oxidoreductase</keyword>
<feature type="binding site" description="axial binding residue" evidence="6">
    <location>
        <position position="572"/>
    </location>
    <ligand>
        <name>heme</name>
        <dbReference type="ChEBI" id="CHEBI:30413"/>
    </ligand>
    <ligandPart>
        <name>Fe</name>
        <dbReference type="ChEBI" id="CHEBI:18248"/>
    </ligandPart>
</feature>
<keyword evidence="4 6" id="KW-0408">Iron</keyword>
<keyword evidence="2 6" id="KW-0349">Heme</keyword>
<dbReference type="InterPro" id="IPR050121">
    <property type="entry name" value="Cytochrome_P450_monoxygenase"/>
</dbReference>
<protein>
    <recommendedName>
        <fullName evidence="11">Cytochrome P450</fullName>
    </recommendedName>
</protein>
<comment type="cofactor">
    <cofactor evidence="1 6">
        <name>heme</name>
        <dbReference type="ChEBI" id="CHEBI:30413"/>
    </cofactor>
</comment>
<evidence type="ECO:0000256" key="2">
    <source>
        <dbReference type="ARBA" id="ARBA00022617"/>
    </source>
</evidence>
<evidence type="ECO:0008006" key="11">
    <source>
        <dbReference type="Google" id="ProtNLM"/>
    </source>
</evidence>
<dbReference type="Proteomes" id="UP000594364">
    <property type="component" value="Chromosome 2"/>
</dbReference>
<dbReference type="GO" id="GO:0016705">
    <property type="term" value="F:oxidoreductase activity, acting on paired donors, with incorporation or reduction of molecular oxygen"/>
    <property type="evidence" value="ECO:0007669"/>
    <property type="project" value="InterPro"/>
</dbReference>
<name>A0A7S9KQL1_EPIFF</name>
<accession>A0A7S9KQL1</accession>
<dbReference type="AlphaFoldDB" id="A0A7S9KQL1"/>
<dbReference type="Gene3D" id="1.10.630.10">
    <property type="entry name" value="Cytochrome P450"/>
    <property type="match status" value="1"/>
</dbReference>
<dbReference type="EMBL" id="CP031386">
    <property type="protein sequence ID" value="QPG98111.1"/>
    <property type="molecule type" value="Genomic_DNA"/>
</dbReference>
<evidence type="ECO:0000256" key="5">
    <source>
        <dbReference type="ARBA" id="ARBA00023180"/>
    </source>
</evidence>
<organism evidence="9 10">
    <name type="scientific">Epichloe festucae (strain Fl1)</name>
    <dbReference type="NCBI Taxonomy" id="877507"/>
    <lineage>
        <taxon>Eukaryota</taxon>
        <taxon>Fungi</taxon>
        <taxon>Dikarya</taxon>
        <taxon>Ascomycota</taxon>
        <taxon>Pezizomycotina</taxon>
        <taxon>Sordariomycetes</taxon>
        <taxon>Hypocreomycetidae</taxon>
        <taxon>Hypocreales</taxon>
        <taxon>Clavicipitaceae</taxon>
        <taxon>Epichloe</taxon>
    </lineage>
</organism>
<dbReference type="InterPro" id="IPR001128">
    <property type="entry name" value="Cyt_P450"/>
</dbReference>
<keyword evidence="10" id="KW-1185">Reference proteome</keyword>
<dbReference type="InterPro" id="IPR017972">
    <property type="entry name" value="Cyt_P450_CS"/>
</dbReference>
<keyword evidence="5" id="KW-0325">Glycoprotein</keyword>
<evidence type="ECO:0000256" key="6">
    <source>
        <dbReference type="PIRSR" id="PIRSR602401-1"/>
    </source>
</evidence>
<dbReference type="PRINTS" id="PR00463">
    <property type="entry name" value="EP450I"/>
</dbReference>
<comment type="similarity">
    <text evidence="7">Belongs to the cytochrome P450 family.</text>
</comment>
<dbReference type="GO" id="GO:0005506">
    <property type="term" value="F:iron ion binding"/>
    <property type="evidence" value="ECO:0007669"/>
    <property type="project" value="InterPro"/>
</dbReference>
<dbReference type="GO" id="GO:0020037">
    <property type="term" value="F:heme binding"/>
    <property type="evidence" value="ECO:0007669"/>
    <property type="project" value="InterPro"/>
</dbReference>
<dbReference type="GO" id="GO:0004497">
    <property type="term" value="F:monooxygenase activity"/>
    <property type="evidence" value="ECO:0007669"/>
    <property type="project" value="UniProtKB-KW"/>
</dbReference>
<feature type="region of interest" description="Disordered" evidence="8">
    <location>
        <begin position="494"/>
        <end position="560"/>
    </location>
</feature>
<evidence type="ECO:0000256" key="3">
    <source>
        <dbReference type="ARBA" id="ARBA00022723"/>
    </source>
</evidence>
<reference evidence="9 10" key="1">
    <citation type="journal article" date="2018" name="PLoS Genet.">
        <title>Repeat elements organise 3D genome structure and mediate transcription in the filamentous fungus Epichloe festucae.</title>
        <authorList>
            <person name="Winter D.J."/>
            <person name="Ganley A.R.D."/>
            <person name="Young C.A."/>
            <person name="Liachko I."/>
            <person name="Schardl C.L."/>
            <person name="Dupont P.Y."/>
            <person name="Berry D."/>
            <person name="Ram A."/>
            <person name="Scott B."/>
            <person name="Cox M.P."/>
        </authorList>
    </citation>
    <scope>NUCLEOTIDE SEQUENCE [LARGE SCALE GENOMIC DNA]</scope>
    <source>
        <strain evidence="9 10">Fl1</strain>
    </source>
</reference>
<dbReference type="SUPFAM" id="SSF48264">
    <property type="entry name" value="Cytochrome P450"/>
    <property type="match status" value="1"/>
</dbReference>
<dbReference type="Pfam" id="PF00067">
    <property type="entry name" value="p450"/>
    <property type="match status" value="2"/>
</dbReference>
<evidence type="ECO:0000256" key="1">
    <source>
        <dbReference type="ARBA" id="ARBA00001971"/>
    </source>
</evidence>
<dbReference type="PRINTS" id="PR00385">
    <property type="entry name" value="P450"/>
</dbReference>
<dbReference type="PANTHER" id="PTHR24305">
    <property type="entry name" value="CYTOCHROME P450"/>
    <property type="match status" value="1"/>
</dbReference>
<evidence type="ECO:0000256" key="4">
    <source>
        <dbReference type="ARBA" id="ARBA00023004"/>
    </source>
</evidence>
<dbReference type="InterPro" id="IPR002401">
    <property type="entry name" value="Cyt_P450_E_grp-I"/>
</dbReference>
<keyword evidence="3 6" id="KW-0479">Metal-binding</keyword>
<feature type="compositionally biased region" description="Basic and acidic residues" evidence="8">
    <location>
        <begin position="539"/>
        <end position="548"/>
    </location>
</feature>